<dbReference type="RefSeq" id="WP_244213746.1">
    <property type="nucleotide sequence ID" value="NZ_CP054614.1"/>
</dbReference>
<dbReference type="InterPro" id="IPR050366">
    <property type="entry name" value="BP-dependent_transpt_permease"/>
</dbReference>
<evidence type="ECO:0000256" key="2">
    <source>
        <dbReference type="ARBA" id="ARBA00022448"/>
    </source>
</evidence>
<feature type="transmembrane region" description="Helical" evidence="7">
    <location>
        <begin position="228"/>
        <end position="257"/>
    </location>
</feature>
<accession>A0A2V4WF89</accession>
<evidence type="ECO:0000313" key="10">
    <source>
        <dbReference type="EMBL" id="PYE50334.1"/>
    </source>
</evidence>
<comment type="similarity">
    <text evidence="7">Belongs to the binding-protein-dependent transport system permease family.</text>
</comment>
<dbReference type="InterPro" id="IPR035906">
    <property type="entry name" value="MetI-like_sf"/>
</dbReference>
<dbReference type="EMBL" id="QJSW01000004">
    <property type="protein sequence ID" value="PYE50334.1"/>
    <property type="molecule type" value="Genomic_DNA"/>
</dbReference>
<feature type="region of interest" description="Disordered" evidence="8">
    <location>
        <begin position="1"/>
        <end position="23"/>
    </location>
</feature>
<feature type="transmembrane region" description="Helical" evidence="7">
    <location>
        <begin position="113"/>
        <end position="138"/>
    </location>
</feature>
<comment type="subcellular location">
    <subcellularLocation>
        <location evidence="1 7">Cell membrane</location>
        <topology evidence="1 7">Multi-pass membrane protein</topology>
    </subcellularLocation>
</comment>
<proteinExistence type="inferred from homology"/>
<dbReference type="InterPro" id="IPR025966">
    <property type="entry name" value="OppC_N"/>
</dbReference>
<gene>
    <name evidence="10" type="ORF">DFQ00_104293</name>
</gene>
<protein>
    <submittedName>
        <fullName evidence="10">Peptide/nickel transport system permease protein</fullName>
    </submittedName>
</protein>
<keyword evidence="4 7" id="KW-0812">Transmembrane</keyword>
<dbReference type="Pfam" id="PF00528">
    <property type="entry name" value="BPD_transp_1"/>
    <property type="match status" value="1"/>
</dbReference>
<evidence type="ECO:0000256" key="8">
    <source>
        <dbReference type="SAM" id="MobiDB-lite"/>
    </source>
</evidence>
<dbReference type="Proteomes" id="UP000247790">
    <property type="component" value="Unassembled WGS sequence"/>
</dbReference>
<evidence type="ECO:0000256" key="6">
    <source>
        <dbReference type="ARBA" id="ARBA00023136"/>
    </source>
</evidence>
<dbReference type="CDD" id="cd06261">
    <property type="entry name" value="TM_PBP2"/>
    <property type="match status" value="1"/>
</dbReference>
<dbReference type="SUPFAM" id="SSF161098">
    <property type="entry name" value="MetI-like"/>
    <property type="match status" value="1"/>
</dbReference>
<organism evidence="10 11">
    <name type="scientific">Paenibacillus barcinonensis</name>
    <dbReference type="NCBI Taxonomy" id="198119"/>
    <lineage>
        <taxon>Bacteria</taxon>
        <taxon>Bacillati</taxon>
        <taxon>Bacillota</taxon>
        <taxon>Bacilli</taxon>
        <taxon>Bacillales</taxon>
        <taxon>Paenibacillaceae</taxon>
        <taxon>Paenibacillus</taxon>
    </lineage>
</organism>
<sequence length="316" mass="34187">MRDSKEVSIQGAETSNNHSGEDHNHKQTFAGFRSIWQQLLISKTGLFGAVLVLVVVLIAIAAPLLTSHDPAAVSPLNRLKPPAWLEGGTAEYWLGTDNLGRDMWSRIVYGARVSLIVGMGAVIVSGILGAVLGLISGFYGKWVDAIIMRVGDAFMAIPTILFMLVVMAIVGPGMTTLILVIGVTNWVPFTRVVRSEVLSIKERDFVFAARSIGAKNGRLILKHILPNVLSSFIVICGMNVGTTIIMEASLSFLGLGIKPPDVSWGGMLSDGRQYVATSWWVATFPGLAITFTVLGVIFLGDWLRDVLDPRTESTHK</sequence>
<dbReference type="GO" id="GO:0005886">
    <property type="term" value="C:plasma membrane"/>
    <property type="evidence" value="ECO:0007669"/>
    <property type="project" value="UniProtKB-SubCell"/>
</dbReference>
<dbReference type="Gene3D" id="1.10.3720.10">
    <property type="entry name" value="MetI-like"/>
    <property type="match status" value="1"/>
</dbReference>
<feature type="transmembrane region" description="Helical" evidence="7">
    <location>
        <begin position="46"/>
        <end position="65"/>
    </location>
</feature>
<dbReference type="Pfam" id="PF12911">
    <property type="entry name" value="OppC_N"/>
    <property type="match status" value="1"/>
</dbReference>
<evidence type="ECO:0000256" key="5">
    <source>
        <dbReference type="ARBA" id="ARBA00022989"/>
    </source>
</evidence>
<dbReference type="InterPro" id="IPR000515">
    <property type="entry name" value="MetI-like"/>
</dbReference>
<dbReference type="PANTHER" id="PTHR43386:SF1">
    <property type="entry name" value="D,D-DIPEPTIDE TRANSPORT SYSTEM PERMEASE PROTEIN DDPC-RELATED"/>
    <property type="match status" value="1"/>
</dbReference>
<evidence type="ECO:0000259" key="9">
    <source>
        <dbReference type="PROSITE" id="PS50928"/>
    </source>
</evidence>
<dbReference type="PROSITE" id="PS50928">
    <property type="entry name" value="ABC_TM1"/>
    <property type="match status" value="1"/>
</dbReference>
<keyword evidence="2 7" id="KW-0813">Transport</keyword>
<dbReference type="GO" id="GO:0055085">
    <property type="term" value="P:transmembrane transport"/>
    <property type="evidence" value="ECO:0007669"/>
    <property type="project" value="InterPro"/>
</dbReference>
<evidence type="ECO:0000256" key="7">
    <source>
        <dbReference type="RuleBase" id="RU363032"/>
    </source>
</evidence>
<dbReference type="PANTHER" id="PTHR43386">
    <property type="entry name" value="OLIGOPEPTIDE TRANSPORT SYSTEM PERMEASE PROTEIN APPC"/>
    <property type="match status" value="1"/>
</dbReference>
<evidence type="ECO:0000313" key="11">
    <source>
        <dbReference type="Proteomes" id="UP000247790"/>
    </source>
</evidence>
<evidence type="ECO:0000256" key="4">
    <source>
        <dbReference type="ARBA" id="ARBA00022692"/>
    </source>
</evidence>
<feature type="domain" description="ABC transmembrane type-1" evidence="9">
    <location>
        <begin position="111"/>
        <end position="300"/>
    </location>
</feature>
<keyword evidence="5 7" id="KW-1133">Transmembrane helix</keyword>
<keyword evidence="3" id="KW-1003">Cell membrane</keyword>
<comment type="caution">
    <text evidence="10">The sequence shown here is derived from an EMBL/GenBank/DDBJ whole genome shotgun (WGS) entry which is preliminary data.</text>
</comment>
<name>A0A2V4WF89_PAEBA</name>
<reference evidence="10 11" key="1">
    <citation type="submission" date="2018-06" db="EMBL/GenBank/DDBJ databases">
        <title>Genomic Encyclopedia of Type Strains, Phase III (KMG-III): the genomes of soil and plant-associated and newly described type strains.</title>
        <authorList>
            <person name="Whitman W."/>
        </authorList>
    </citation>
    <scope>NUCLEOTIDE SEQUENCE [LARGE SCALE GENOMIC DNA]</scope>
    <source>
        <strain evidence="10 11">CECT 7022</strain>
    </source>
</reference>
<dbReference type="AlphaFoldDB" id="A0A2V4WF89"/>
<keyword evidence="6 7" id="KW-0472">Membrane</keyword>
<feature type="transmembrane region" description="Helical" evidence="7">
    <location>
        <begin position="277"/>
        <end position="300"/>
    </location>
</feature>
<evidence type="ECO:0000256" key="3">
    <source>
        <dbReference type="ARBA" id="ARBA00022475"/>
    </source>
</evidence>
<evidence type="ECO:0000256" key="1">
    <source>
        <dbReference type="ARBA" id="ARBA00004651"/>
    </source>
</evidence>